<keyword evidence="2" id="KW-0548">Nucleotidyltransferase</keyword>
<dbReference type="PANTHER" id="PTHR48475">
    <property type="entry name" value="RIBONUCLEASE H"/>
    <property type="match status" value="1"/>
</dbReference>
<dbReference type="GO" id="GO:0004519">
    <property type="term" value="F:endonuclease activity"/>
    <property type="evidence" value="ECO:0007669"/>
    <property type="project" value="UniProtKB-KW"/>
</dbReference>
<evidence type="ECO:0000256" key="5">
    <source>
        <dbReference type="ARBA" id="ARBA00022801"/>
    </source>
</evidence>
<dbReference type="SUPFAM" id="SSF56672">
    <property type="entry name" value="DNA/RNA polymerases"/>
    <property type="match status" value="1"/>
</dbReference>
<keyword evidence="5" id="KW-0378">Hydrolase</keyword>
<dbReference type="Proteomes" id="UP000243459">
    <property type="component" value="Chromosome 7"/>
</dbReference>
<evidence type="ECO:0000313" key="9">
    <source>
        <dbReference type="Proteomes" id="UP000243459"/>
    </source>
</evidence>
<name>A0A5P1ECL5_ASPOF</name>
<dbReference type="InterPro" id="IPR041373">
    <property type="entry name" value="RT_RNaseH"/>
</dbReference>
<dbReference type="PANTHER" id="PTHR48475:SF1">
    <property type="entry name" value="RNASE H TYPE-1 DOMAIN-CONTAINING PROTEIN"/>
    <property type="match status" value="1"/>
</dbReference>
<evidence type="ECO:0000313" key="8">
    <source>
        <dbReference type="EMBL" id="ONK63625.1"/>
    </source>
</evidence>
<protein>
    <recommendedName>
        <fullName evidence="7">Reverse transcriptase RNase H-like domain-containing protein</fullName>
    </recommendedName>
</protein>
<keyword evidence="3" id="KW-0540">Nuclease</keyword>
<keyword evidence="4" id="KW-0255">Endonuclease</keyword>
<evidence type="ECO:0000256" key="6">
    <source>
        <dbReference type="ARBA" id="ARBA00022918"/>
    </source>
</evidence>
<reference evidence="9" key="1">
    <citation type="journal article" date="2017" name="Nat. Commun.">
        <title>The asparagus genome sheds light on the origin and evolution of a young Y chromosome.</title>
        <authorList>
            <person name="Harkess A."/>
            <person name="Zhou J."/>
            <person name="Xu C."/>
            <person name="Bowers J.E."/>
            <person name="Van der Hulst R."/>
            <person name="Ayyampalayam S."/>
            <person name="Mercati F."/>
            <person name="Riccardi P."/>
            <person name="McKain M.R."/>
            <person name="Kakrana A."/>
            <person name="Tang H."/>
            <person name="Ray J."/>
            <person name="Groenendijk J."/>
            <person name="Arikit S."/>
            <person name="Mathioni S.M."/>
            <person name="Nakano M."/>
            <person name="Shan H."/>
            <person name="Telgmann-Rauber A."/>
            <person name="Kanno A."/>
            <person name="Yue Z."/>
            <person name="Chen H."/>
            <person name="Li W."/>
            <person name="Chen Y."/>
            <person name="Xu X."/>
            <person name="Zhang Y."/>
            <person name="Luo S."/>
            <person name="Chen H."/>
            <person name="Gao J."/>
            <person name="Mao Z."/>
            <person name="Pires J.C."/>
            <person name="Luo M."/>
            <person name="Kudrna D."/>
            <person name="Wing R.A."/>
            <person name="Meyers B.C."/>
            <person name="Yi K."/>
            <person name="Kong H."/>
            <person name="Lavrijsen P."/>
            <person name="Sunseri F."/>
            <person name="Falavigna A."/>
            <person name="Ye Y."/>
            <person name="Leebens-Mack J.H."/>
            <person name="Chen G."/>
        </authorList>
    </citation>
    <scope>NUCLEOTIDE SEQUENCE [LARGE SCALE GENOMIC DNA]</scope>
    <source>
        <strain evidence="9">cv. DH0086</strain>
    </source>
</reference>
<evidence type="ECO:0000256" key="2">
    <source>
        <dbReference type="ARBA" id="ARBA00022695"/>
    </source>
</evidence>
<dbReference type="GO" id="GO:0003964">
    <property type="term" value="F:RNA-directed DNA polymerase activity"/>
    <property type="evidence" value="ECO:0007669"/>
    <property type="project" value="UniProtKB-KW"/>
</dbReference>
<keyword evidence="1" id="KW-0808">Transferase</keyword>
<dbReference type="EMBL" id="CM007387">
    <property type="protein sequence ID" value="ONK63625.1"/>
    <property type="molecule type" value="Genomic_DNA"/>
</dbReference>
<dbReference type="GO" id="GO:0016787">
    <property type="term" value="F:hydrolase activity"/>
    <property type="evidence" value="ECO:0007669"/>
    <property type="project" value="UniProtKB-KW"/>
</dbReference>
<gene>
    <name evidence="8" type="ORF">A4U43_C07F17210</name>
</gene>
<dbReference type="Pfam" id="PF17917">
    <property type="entry name" value="RT_RNaseH"/>
    <property type="match status" value="1"/>
</dbReference>
<proteinExistence type="predicted"/>
<organism evidence="8 9">
    <name type="scientific">Asparagus officinalis</name>
    <name type="common">Garden asparagus</name>
    <dbReference type="NCBI Taxonomy" id="4686"/>
    <lineage>
        <taxon>Eukaryota</taxon>
        <taxon>Viridiplantae</taxon>
        <taxon>Streptophyta</taxon>
        <taxon>Embryophyta</taxon>
        <taxon>Tracheophyta</taxon>
        <taxon>Spermatophyta</taxon>
        <taxon>Magnoliopsida</taxon>
        <taxon>Liliopsida</taxon>
        <taxon>Asparagales</taxon>
        <taxon>Asparagaceae</taxon>
        <taxon>Asparagoideae</taxon>
        <taxon>Asparagus</taxon>
    </lineage>
</organism>
<dbReference type="InterPro" id="IPR043502">
    <property type="entry name" value="DNA/RNA_pol_sf"/>
</dbReference>
<sequence length="359" mass="41145">MDHSLGALLAQNNDHGQEQAIYYLSRTMMGAEHRYNPVEKECLALVFAVQKMRHYLVGQIIHVISKVNPLRVLMTKPSSLNCWLAKWAILLSQYDMQFMPQKAVKGQTLADFLADHTVPGTSKLYEELPDEVVETYITQEAMQNAYADALASLATLLELPPGAETMIPVTRRELYCSKLPIEENPDRTTTKEVCTTSMELESRDWRFSYIDYAMYGILPDNSKEAAAIKRKALRFYYDAVSQILYRKSHDEVLLRCLSRKEAKKRPSRKLTMECAEPINPGLSWEIASDELAIIGWKCFWTQLTMLNVVTRVKFMVTLSIKHQGTYIQHLRPGRSKCGAWISWDQSLLRPPKGTGLFWL</sequence>
<evidence type="ECO:0000256" key="3">
    <source>
        <dbReference type="ARBA" id="ARBA00022722"/>
    </source>
</evidence>
<keyword evidence="9" id="KW-1185">Reference proteome</keyword>
<dbReference type="AlphaFoldDB" id="A0A5P1ECL5"/>
<accession>A0A5P1ECL5</accession>
<feature type="domain" description="Reverse transcriptase RNase H-like" evidence="7">
    <location>
        <begin position="2"/>
        <end position="94"/>
    </location>
</feature>
<evidence type="ECO:0000259" key="7">
    <source>
        <dbReference type="Pfam" id="PF17917"/>
    </source>
</evidence>
<evidence type="ECO:0000256" key="4">
    <source>
        <dbReference type="ARBA" id="ARBA00022759"/>
    </source>
</evidence>
<dbReference type="Gramene" id="ONK63625">
    <property type="protein sequence ID" value="ONK63625"/>
    <property type="gene ID" value="A4U43_C07F17210"/>
</dbReference>
<dbReference type="CDD" id="cd09274">
    <property type="entry name" value="RNase_HI_RT_Ty3"/>
    <property type="match status" value="1"/>
</dbReference>
<evidence type="ECO:0000256" key="1">
    <source>
        <dbReference type="ARBA" id="ARBA00022679"/>
    </source>
</evidence>
<keyword evidence="6" id="KW-0695">RNA-directed DNA polymerase</keyword>